<dbReference type="PROSITE" id="PS00237">
    <property type="entry name" value="G_PROTEIN_RECEP_F1_1"/>
    <property type="match status" value="1"/>
</dbReference>
<comment type="subcellular location">
    <subcellularLocation>
        <location evidence="1">Membrane</location>
    </subcellularLocation>
</comment>
<sequence>MNDSMNVSHWIFNDTIDQQPMNTNIRIATSSEKVVYILFGCIGILGNLLVVVAVMSVKSRAKHYADLLIVNQSVIDLLSSVFIIATTLTVDTGIRRLSGFADELYCRFWISGYVIWSLFLSSTYNLVLLTLERYMAIVHPIRYYTWLTWGKFYAAVTLVWCVGPVYNMMHRIPTSGLADGVCYKFHFWPSRLTARVFGIVALMVQFFLPLAILIYAYVRMTVRLRNKVHPVGPTPSQAVAGTSHTATAGVQHDADTRAKGIKERASKSIFKTMVTVTVCFVICWIFNQVLFLLFNFGYHVDFQSPFYHFTVYIAFANSCVNPFIYTFQYNVFRQGLRELFCAHRNIETGSGHPQTATGDRSHHT</sequence>
<evidence type="ECO:0000256" key="3">
    <source>
        <dbReference type="ARBA" id="ARBA00022989"/>
    </source>
</evidence>
<evidence type="ECO:0000259" key="7">
    <source>
        <dbReference type="PROSITE" id="PS50262"/>
    </source>
</evidence>
<dbReference type="Gene3D" id="1.20.1070.10">
    <property type="entry name" value="Rhodopsin 7-helix transmembrane proteins"/>
    <property type="match status" value="1"/>
</dbReference>
<evidence type="ECO:0000313" key="9">
    <source>
        <dbReference type="Proteomes" id="UP001209878"/>
    </source>
</evidence>
<keyword evidence="4 6" id="KW-0472">Membrane</keyword>
<keyword evidence="9" id="KW-1185">Reference proteome</keyword>
<keyword evidence="5" id="KW-0807">Transducer</keyword>
<dbReference type="Proteomes" id="UP001209878">
    <property type="component" value="Unassembled WGS sequence"/>
</dbReference>
<feature type="transmembrane region" description="Helical" evidence="6">
    <location>
        <begin position="143"/>
        <end position="166"/>
    </location>
</feature>
<reference evidence="8" key="1">
    <citation type="journal article" date="2023" name="Mol. Biol. Evol.">
        <title>Third-Generation Sequencing Reveals the Adaptive Role of the Epigenome in Three Deep-Sea Polychaetes.</title>
        <authorList>
            <person name="Perez M."/>
            <person name="Aroh O."/>
            <person name="Sun Y."/>
            <person name="Lan Y."/>
            <person name="Juniper S.K."/>
            <person name="Young C.R."/>
            <person name="Angers B."/>
            <person name="Qian P.Y."/>
        </authorList>
    </citation>
    <scope>NUCLEOTIDE SEQUENCE</scope>
    <source>
        <strain evidence="8">R07B-5</strain>
    </source>
</reference>
<organism evidence="8 9">
    <name type="scientific">Ridgeia piscesae</name>
    <name type="common">Tubeworm</name>
    <dbReference type="NCBI Taxonomy" id="27915"/>
    <lineage>
        <taxon>Eukaryota</taxon>
        <taxon>Metazoa</taxon>
        <taxon>Spiralia</taxon>
        <taxon>Lophotrochozoa</taxon>
        <taxon>Annelida</taxon>
        <taxon>Polychaeta</taxon>
        <taxon>Sedentaria</taxon>
        <taxon>Canalipalpata</taxon>
        <taxon>Sabellida</taxon>
        <taxon>Siboglinidae</taxon>
        <taxon>Ridgeia</taxon>
    </lineage>
</organism>
<keyword evidence="2 5" id="KW-0812">Transmembrane</keyword>
<evidence type="ECO:0000256" key="5">
    <source>
        <dbReference type="RuleBase" id="RU000688"/>
    </source>
</evidence>
<dbReference type="PRINTS" id="PR00237">
    <property type="entry name" value="GPCRRHODOPSN"/>
</dbReference>
<dbReference type="InterPro" id="IPR017452">
    <property type="entry name" value="GPCR_Rhodpsn_7TM"/>
</dbReference>
<evidence type="ECO:0000256" key="2">
    <source>
        <dbReference type="ARBA" id="ARBA00022692"/>
    </source>
</evidence>
<evidence type="ECO:0000313" key="8">
    <source>
        <dbReference type="EMBL" id="KAK2183265.1"/>
    </source>
</evidence>
<accession>A0AAD9NUW9</accession>
<name>A0AAD9NUW9_RIDPI</name>
<evidence type="ECO:0000256" key="1">
    <source>
        <dbReference type="ARBA" id="ARBA00004370"/>
    </source>
</evidence>
<evidence type="ECO:0000256" key="6">
    <source>
        <dbReference type="SAM" id="Phobius"/>
    </source>
</evidence>
<dbReference type="Pfam" id="PF00001">
    <property type="entry name" value="7tm_1"/>
    <property type="match status" value="1"/>
</dbReference>
<dbReference type="SMART" id="SM01381">
    <property type="entry name" value="7TM_GPCR_Srsx"/>
    <property type="match status" value="1"/>
</dbReference>
<dbReference type="PROSITE" id="PS50262">
    <property type="entry name" value="G_PROTEIN_RECEP_F1_2"/>
    <property type="match status" value="1"/>
</dbReference>
<keyword evidence="5" id="KW-0297">G-protein coupled receptor</keyword>
<evidence type="ECO:0000256" key="4">
    <source>
        <dbReference type="ARBA" id="ARBA00023136"/>
    </source>
</evidence>
<dbReference type="SUPFAM" id="SSF81321">
    <property type="entry name" value="Family A G protein-coupled receptor-like"/>
    <property type="match status" value="1"/>
</dbReference>
<protein>
    <recommendedName>
        <fullName evidence="7">G-protein coupled receptors family 1 profile domain-containing protein</fullName>
    </recommendedName>
</protein>
<proteinExistence type="inferred from homology"/>
<feature type="transmembrane region" description="Helical" evidence="6">
    <location>
        <begin position="269"/>
        <end position="294"/>
    </location>
</feature>
<dbReference type="GO" id="GO:0016020">
    <property type="term" value="C:membrane"/>
    <property type="evidence" value="ECO:0007669"/>
    <property type="project" value="UniProtKB-SubCell"/>
</dbReference>
<feature type="transmembrane region" description="Helical" evidence="6">
    <location>
        <begin position="306"/>
        <end position="327"/>
    </location>
</feature>
<keyword evidence="3 6" id="KW-1133">Transmembrane helix</keyword>
<gene>
    <name evidence="8" type="ORF">NP493_316g02120</name>
</gene>
<dbReference type="InterPro" id="IPR000276">
    <property type="entry name" value="GPCR_Rhodpsn"/>
</dbReference>
<feature type="transmembrane region" description="Helical" evidence="6">
    <location>
        <begin position="67"/>
        <end position="88"/>
    </location>
</feature>
<feature type="transmembrane region" description="Helical" evidence="6">
    <location>
        <begin position="34"/>
        <end position="55"/>
    </location>
</feature>
<dbReference type="AlphaFoldDB" id="A0AAD9NUW9"/>
<dbReference type="PANTHER" id="PTHR45698:SF1">
    <property type="entry name" value="TRACE AMINE-ASSOCIATED RECEPTOR 13C-LIKE"/>
    <property type="match status" value="1"/>
</dbReference>
<feature type="transmembrane region" description="Helical" evidence="6">
    <location>
        <begin position="108"/>
        <end position="131"/>
    </location>
</feature>
<comment type="similarity">
    <text evidence="5">Belongs to the G-protein coupled receptor 1 family.</text>
</comment>
<feature type="domain" description="G-protein coupled receptors family 1 profile" evidence="7">
    <location>
        <begin position="46"/>
        <end position="325"/>
    </location>
</feature>
<feature type="transmembrane region" description="Helical" evidence="6">
    <location>
        <begin position="196"/>
        <end position="218"/>
    </location>
</feature>
<dbReference type="CDD" id="cd00637">
    <property type="entry name" value="7tm_classA_rhodopsin-like"/>
    <property type="match status" value="1"/>
</dbReference>
<dbReference type="EMBL" id="JAODUO010000317">
    <property type="protein sequence ID" value="KAK2183265.1"/>
    <property type="molecule type" value="Genomic_DNA"/>
</dbReference>
<dbReference type="PANTHER" id="PTHR45698">
    <property type="entry name" value="TRACE AMINE-ASSOCIATED RECEPTOR 19N-RELATED"/>
    <property type="match status" value="1"/>
</dbReference>
<keyword evidence="5" id="KW-0675">Receptor</keyword>
<dbReference type="GO" id="GO:0004930">
    <property type="term" value="F:G protein-coupled receptor activity"/>
    <property type="evidence" value="ECO:0007669"/>
    <property type="project" value="UniProtKB-KW"/>
</dbReference>
<comment type="caution">
    <text evidence="8">The sequence shown here is derived from an EMBL/GenBank/DDBJ whole genome shotgun (WGS) entry which is preliminary data.</text>
</comment>